<evidence type="ECO:0000256" key="2">
    <source>
        <dbReference type="ARBA" id="ARBA00022448"/>
    </source>
</evidence>
<evidence type="ECO:0000256" key="6">
    <source>
        <dbReference type="ARBA" id="ARBA00023136"/>
    </source>
</evidence>
<dbReference type="GO" id="GO:0005886">
    <property type="term" value="C:plasma membrane"/>
    <property type="evidence" value="ECO:0007669"/>
    <property type="project" value="UniProtKB-SubCell"/>
</dbReference>
<dbReference type="EMBL" id="LM995447">
    <property type="protein sequence ID" value="CDZ23957.1"/>
    <property type="molecule type" value="Genomic_DNA"/>
</dbReference>
<dbReference type="GO" id="GO:0055085">
    <property type="term" value="P:transmembrane transport"/>
    <property type="evidence" value="ECO:0007669"/>
    <property type="project" value="InterPro"/>
</dbReference>
<dbReference type="PROSITE" id="PS50928">
    <property type="entry name" value="ABC_TM1"/>
    <property type="match status" value="1"/>
</dbReference>
<sequence length="301" mass="34014">MVKKKKANIGTQRSAYLFILPSAIILAVFVFVPLISTFIISLLNIDVFMRNVSFAGLANFKKLITDTRAFNDTFNTIYFTVLEVPLQIITALIISTFVANNTRLNQIFRTIFYLPFICSLTAIGIVFSMLLDPNMGWLPYLLNMVGLGGIAFLKDAYLAMPTLIVISVWKNFGYTMTLLTAAIIDVPGYLYEAAEIDGAGYWKKFMKITVPGIWPTICFCIVTNIIASLQTFDLPYIMTKGGPDFHTETIVQYIYDRGFRTAPYSLGYASAISVYLFLIIAIITFIFRKFILNRREEANAW</sequence>
<dbReference type="PATRIC" id="fig|29343.3.peg.876"/>
<dbReference type="KEGG" id="ccel:CCDG5_0829"/>
<dbReference type="PANTHER" id="PTHR30193">
    <property type="entry name" value="ABC TRANSPORTER PERMEASE PROTEIN"/>
    <property type="match status" value="1"/>
</dbReference>
<dbReference type="OrthoDB" id="367897at2"/>
<comment type="similarity">
    <text evidence="7">Belongs to the binding-protein-dependent transport system permease family.</text>
</comment>
<name>A0A078KN69_9FIRM</name>
<evidence type="ECO:0000256" key="4">
    <source>
        <dbReference type="ARBA" id="ARBA00022692"/>
    </source>
</evidence>
<dbReference type="CDD" id="cd06261">
    <property type="entry name" value="TM_PBP2"/>
    <property type="match status" value="1"/>
</dbReference>
<keyword evidence="2 7" id="KW-0813">Transport</keyword>
<dbReference type="Proteomes" id="UP000032431">
    <property type="component" value="Chromosome I"/>
</dbReference>
<evidence type="ECO:0000313" key="10">
    <source>
        <dbReference type="Proteomes" id="UP000032431"/>
    </source>
</evidence>
<dbReference type="HOGENOM" id="CLU_016047_0_2_9"/>
<proteinExistence type="inferred from homology"/>
<organism evidence="9 10">
    <name type="scientific">[Clostridium] cellulosi</name>
    <dbReference type="NCBI Taxonomy" id="29343"/>
    <lineage>
        <taxon>Bacteria</taxon>
        <taxon>Bacillati</taxon>
        <taxon>Bacillota</taxon>
        <taxon>Clostridia</taxon>
        <taxon>Eubacteriales</taxon>
        <taxon>Oscillospiraceae</taxon>
        <taxon>Oscillospiraceae incertae sedis</taxon>
    </lineage>
</organism>
<dbReference type="STRING" id="29343.CCDG5_0829"/>
<evidence type="ECO:0000256" key="3">
    <source>
        <dbReference type="ARBA" id="ARBA00022475"/>
    </source>
</evidence>
<feature type="domain" description="ABC transmembrane type-1" evidence="8">
    <location>
        <begin position="73"/>
        <end position="287"/>
    </location>
</feature>
<feature type="transmembrane region" description="Helical" evidence="7">
    <location>
        <begin position="111"/>
        <end position="131"/>
    </location>
</feature>
<accession>A0A078KN69</accession>
<reference evidence="10" key="1">
    <citation type="submission" date="2014-07" db="EMBL/GenBank/DDBJ databases">
        <authorList>
            <person name="Wibberg D."/>
        </authorList>
    </citation>
    <scope>NUCLEOTIDE SEQUENCE [LARGE SCALE GENOMIC DNA]</scope>
    <source>
        <strain evidence="10">DG5</strain>
    </source>
</reference>
<feature type="transmembrane region" description="Helical" evidence="7">
    <location>
        <begin position="212"/>
        <end position="232"/>
    </location>
</feature>
<feature type="transmembrane region" description="Helical" evidence="7">
    <location>
        <begin position="77"/>
        <end position="99"/>
    </location>
</feature>
<feature type="transmembrane region" description="Helical" evidence="7">
    <location>
        <begin position="15"/>
        <end position="43"/>
    </location>
</feature>
<keyword evidence="4 7" id="KW-0812">Transmembrane</keyword>
<keyword evidence="6 7" id="KW-0472">Membrane</keyword>
<keyword evidence="10" id="KW-1185">Reference proteome</keyword>
<dbReference type="InterPro" id="IPR051393">
    <property type="entry name" value="ABC_transporter_permease"/>
</dbReference>
<evidence type="ECO:0000259" key="8">
    <source>
        <dbReference type="PROSITE" id="PS50928"/>
    </source>
</evidence>
<comment type="subcellular location">
    <subcellularLocation>
        <location evidence="1 7">Cell membrane</location>
        <topology evidence="1 7">Multi-pass membrane protein</topology>
    </subcellularLocation>
</comment>
<dbReference type="AlphaFoldDB" id="A0A078KN69"/>
<dbReference type="Gene3D" id="1.10.3720.10">
    <property type="entry name" value="MetI-like"/>
    <property type="match status" value="1"/>
</dbReference>
<keyword evidence="3" id="KW-1003">Cell membrane</keyword>
<dbReference type="SUPFAM" id="SSF161098">
    <property type="entry name" value="MetI-like"/>
    <property type="match status" value="1"/>
</dbReference>
<evidence type="ECO:0000313" key="9">
    <source>
        <dbReference type="EMBL" id="CDZ23957.1"/>
    </source>
</evidence>
<feature type="transmembrane region" description="Helical" evidence="7">
    <location>
        <begin position="266"/>
        <end position="287"/>
    </location>
</feature>
<dbReference type="InterPro" id="IPR000515">
    <property type="entry name" value="MetI-like"/>
</dbReference>
<evidence type="ECO:0000256" key="5">
    <source>
        <dbReference type="ARBA" id="ARBA00022989"/>
    </source>
</evidence>
<evidence type="ECO:0000256" key="7">
    <source>
        <dbReference type="RuleBase" id="RU363032"/>
    </source>
</evidence>
<dbReference type="PANTHER" id="PTHR30193:SF37">
    <property type="entry name" value="INNER MEMBRANE ABC TRANSPORTER PERMEASE PROTEIN YCJO"/>
    <property type="match status" value="1"/>
</dbReference>
<dbReference type="Pfam" id="PF00528">
    <property type="entry name" value="BPD_transp_1"/>
    <property type="match status" value="1"/>
</dbReference>
<keyword evidence="5 7" id="KW-1133">Transmembrane helix</keyword>
<dbReference type="InterPro" id="IPR035906">
    <property type="entry name" value="MetI-like_sf"/>
</dbReference>
<gene>
    <name evidence="9" type="ORF">CCDG5_0829</name>
</gene>
<evidence type="ECO:0000256" key="1">
    <source>
        <dbReference type="ARBA" id="ARBA00004651"/>
    </source>
</evidence>
<protein>
    <submittedName>
        <fullName evidence="9">Binding-protein-dependent transporters inner membrane component</fullName>
    </submittedName>
</protein>